<dbReference type="GO" id="GO:0007019">
    <property type="term" value="P:microtubule depolymerization"/>
    <property type="evidence" value="ECO:0007669"/>
    <property type="project" value="TreeGrafter"/>
</dbReference>
<feature type="domain" description="Katanin p80 subunit C-terminal" evidence="10">
    <location>
        <begin position="448"/>
        <end position="600"/>
    </location>
</feature>
<evidence type="ECO:0000256" key="5">
    <source>
        <dbReference type="ARBA" id="ARBA00022737"/>
    </source>
</evidence>
<comment type="caution">
    <text evidence="11">The sequence shown here is derived from an EMBL/GenBank/DDBJ whole genome shotgun (WGS) entry which is preliminary data.</text>
</comment>
<organism evidence="11 12">
    <name type="scientific">Oopsacas minuta</name>
    <dbReference type="NCBI Taxonomy" id="111878"/>
    <lineage>
        <taxon>Eukaryota</taxon>
        <taxon>Metazoa</taxon>
        <taxon>Porifera</taxon>
        <taxon>Hexactinellida</taxon>
        <taxon>Hexasterophora</taxon>
        <taxon>Lyssacinosida</taxon>
        <taxon>Leucopsacidae</taxon>
        <taxon>Oopsacas</taxon>
    </lineage>
</organism>
<dbReference type="GO" id="GO:0008017">
    <property type="term" value="F:microtubule binding"/>
    <property type="evidence" value="ECO:0007669"/>
    <property type="project" value="UniProtKB-UniRule"/>
</dbReference>
<feature type="region of interest" description="Disordered" evidence="9">
    <location>
        <begin position="337"/>
        <end position="375"/>
    </location>
</feature>
<feature type="compositionally biased region" description="Basic and acidic residues" evidence="9">
    <location>
        <begin position="337"/>
        <end position="360"/>
    </location>
</feature>
<dbReference type="Proteomes" id="UP001165289">
    <property type="component" value="Unassembled WGS sequence"/>
</dbReference>
<evidence type="ECO:0000256" key="2">
    <source>
        <dbReference type="ARBA" id="ARBA00022490"/>
    </source>
</evidence>
<comment type="subunit">
    <text evidence="7">Interacts with KATNA1. This interaction enhances the microtubule binding and severing activity of KATNA1 and also targets this activity to the centrosome.</text>
</comment>
<sequence>MSTPTASKKITKLHEFVASTSEVRCLALGPKQSRVMVTGGTDNKISVWIIGRPNLLMSFGGHTASVECVRFRADEQVVASGSASGTLKVYDLDQGSCIRTLSGHKAGISSLDFHTSEMLLASGSLDTRVRVWDVRKKGCIFSYQGHTGKVNSLLFSPDGKWLSSAGDDGYIKIWELSSGKLLQDFSSHAGPITSLEYHPNELLLASGSQDRTAKFWDLEQFRMVDESQPEATGIRKLTFHPNGDCLFTGSQECLRIHSWEPWCCYETVPAGWGKLADMRIVSDQLIAASYSHSSVSVWTSDVTTMRPFRKDDESVNCMEECDKLSASHRGIFEKYDVNKSPTDDIAREHSQSDSSDHEDISSNNNPQAMDFGPTPDEFKVVRVHNLNKNISKEILKQPKIQQPTPQDDFNRPRILKVASEEAFPQARRIQTENDSNERLRKVLEDGNISVLRHRLQTHRDIARHWDPQNPIISLRRAINTGEQEILIHLLALYNQRLSLWTLNTCLVVLPELRYLMQSHKLFFVQTTANTLRLILKTFGPVIAINVNQPPPTGAGVDISREERYEKCYDSFAHLNSIRDSISNAKFDMNTAEITQIFDEVKQAFTVLDQPDLFYGTPPINKL</sequence>
<dbReference type="CDD" id="cd00200">
    <property type="entry name" value="WD40"/>
    <property type="match status" value="1"/>
</dbReference>
<dbReference type="PANTHER" id="PTHR19845">
    <property type="entry name" value="KATANIN P80 SUBUNIT"/>
    <property type="match status" value="1"/>
</dbReference>
<evidence type="ECO:0000313" key="12">
    <source>
        <dbReference type="Proteomes" id="UP001165289"/>
    </source>
</evidence>
<dbReference type="GO" id="GO:0005737">
    <property type="term" value="C:cytoplasm"/>
    <property type="evidence" value="ECO:0007669"/>
    <property type="project" value="UniProtKB-SubCell"/>
</dbReference>
<dbReference type="GO" id="GO:0005874">
    <property type="term" value="C:microtubule"/>
    <property type="evidence" value="ECO:0007669"/>
    <property type="project" value="UniProtKB-KW"/>
</dbReference>
<feature type="repeat" description="WD" evidence="8">
    <location>
        <begin position="185"/>
        <end position="226"/>
    </location>
</feature>
<dbReference type="SUPFAM" id="SSF50978">
    <property type="entry name" value="WD40 repeat-like"/>
    <property type="match status" value="1"/>
</dbReference>
<keyword evidence="12" id="KW-1185">Reference proteome</keyword>
<accession>A0AAV7K1X6</accession>
<name>A0AAV7K1X6_9METZ</name>
<keyword evidence="7" id="KW-0498">Mitosis</keyword>
<dbReference type="PROSITE" id="PS50082">
    <property type="entry name" value="WD_REPEATS_2"/>
    <property type="match status" value="5"/>
</dbReference>
<comment type="function">
    <text evidence="7">Participates in a complex which severs microtubules in an ATP-dependent manner. May act to target the enzymatic subunit of this complex to sites of action such as the centrosome. Microtubule severing may promote rapid reorganization of cellular microtubule arrays and the release of microtubules from the centrosome following nucleation.</text>
</comment>
<dbReference type="InterPro" id="IPR019775">
    <property type="entry name" value="WD40_repeat_CS"/>
</dbReference>
<keyword evidence="2 7" id="KW-0963">Cytoplasm</keyword>
<keyword evidence="6 7" id="KW-0206">Cytoskeleton</keyword>
<dbReference type="PANTHER" id="PTHR19845:SF0">
    <property type="entry name" value="KATANIN P80 WD40 REPEAT-CONTAINING SUBUNIT B1"/>
    <property type="match status" value="1"/>
</dbReference>
<dbReference type="InterPro" id="IPR020472">
    <property type="entry name" value="WD40_PAC1"/>
</dbReference>
<feature type="repeat" description="WD" evidence="8">
    <location>
        <begin position="16"/>
        <end position="48"/>
    </location>
</feature>
<keyword evidence="5" id="KW-0677">Repeat</keyword>
<dbReference type="PROSITE" id="PS00678">
    <property type="entry name" value="WD_REPEATS_1"/>
    <property type="match status" value="3"/>
</dbReference>
<dbReference type="InterPro" id="IPR026962">
    <property type="entry name" value="KTNB1"/>
</dbReference>
<dbReference type="Pfam" id="PF00400">
    <property type="entry name" value="WD40"/>
    <property type="match status" value="5"/>
</dbReference>
<feature type="repeat" description="WD" evidence="8">
    <location>
        <begin position="59"/>
        <end position="100"/>
    </location>
</feature>
<reference evidence="11 12" key="1">
    <citation type="journal article" date="2023" name="BMC Biol.">
        <title>The compact genome of the sponge Oopsacas minuta (Hexactinellida) is lacking key metazoan core genes.</title>
        <authorList>
            <person name="Santini S."/>
            <person name="Schenkelaars Q."/>
            <person name="Jourda C."/>
            <person name="Duchesne M."/>
            <person name="Belahbib H."/>
            <person name="Rocher C."/>
            <person name="Selva M."/>
            <person name="Riesgo A."/>
            <person name="Vervoort M."/>
            <person name="Leys S.P."/>
            <person name="Kodjabachian L."/>
            <person name="Le Bivic A."/>
            <person name="Borchiellini C."/>
            <person name="Claverie J.M."/>
            <person name="Renard E."/>
        </authorList>
    </citation>
    <scope>NUCLEOTIDE SEQUENCE [LARGE SCALE GENOMIC DNA]</scope>
    <source>
        <strain evidence="11">SPO-2</strain>
    </source>
</reference>
<keyword evidence="3 8" id="KW-0853">WD repeat</keyword>
<comment type="subcellular location">
    <subcellularLocation>
        <location evidence="1 7">Cytoplasm</location>
        <location evidence="1 7">Cytoskeleton</location>
    </subcellularLocation>
    <subcellularLocation>
        <location evidence="7">Cytoplasm</location>
    </subcellularLocation>
    <subcellularLocation>
        <location evidence="7">Cytoplasm</location>
        <location evidence="7">Cytoskeleton</location>
        <location evidence="7">Microtubule organizing center</location>
        <location evidence="7">Centrosome</location>
    </subcellularLocation>
    <subcellularLocation>
        <location evidence="7">Cytoplasm</location>
        <location evidence="7">Cytoskeleton</location>
        <location evidence="7">Spindle pole</location>
    </subcellularLocation>
    <subcellularLocation>
        <location evidence="7">Cytoplasm</location>
        <location evidence="7">Cytoskeleton</location>
        <location evidence="7">Spindle</location>
    </subcellularLocation>
    <text evidence="7">Predominantly cytoplasmic. Localized to the interphase centrosome and mitotic spindle poles.</text>
</comment>
<dbReference type="GO" id="GO:0000922">
    <property type="term" value="C:spindle pole"/>
    <property type="evidence" value="ECO:0007669"/>
    <property type="project" value="UniProtKB-SubCell"/>
</dbReference>
<keyword evidence="4 7" id="KW-0493">Microtubule</keyword>
<protein>
    <recommendedName>
        <fullName evidence="7">Katanin p80 WD40 repeat-containing subunit B1</fullName>
        <shortName evidence="7">Katanin p80 subunit B1</shortName>
    </recommendedName>
    <alternativeName>
        <fullName evidence="7">p80 katanin</fullName>
    </alternativeName>
</protein>
<dbReference type="AlphaFoldDB" id="A0AAV7K1X6"/>
<dbReference type="GO" id="GO:0051013">
    <property type="term" value="P:microtubule severing"/>
    <property type="evidence" value="ECO:0007669"/>
    <property type="project" value="UniProtKB-UniRule"/>
</dbReference>
<dbReference type="InterPro" id="IPR015943">
    <property type="entry name" value="WD40/YVTN_repeat-like_dom_sf"/>
</dbReference>
<dbReference type="HAMAP" id="MF_03022">
    <property type="entry name" value="Katanin_p80_B1"/>
    <property type="match status" value="1"/>
</dbReference>
<evidence type="ECO:0000256" key="8">
    <source>
        <dbReference type="PROSITE-ProRule" id="PRU00221"/>
    </source>
</evidence>
<dbReference type="InterPro" id="IPR001680">
    <property type="entry name" value="WD40_rpt"/>
</dbReference>
<evidence type="ECO:0000256" key="1">
    <source>
        <dbReference type="ARBA" id="ARBA00004245"/>
    </source>
</evidence>
<dbReference type="InterPro" id="IPR028021">
    <property type="entry name" value="Katanin_C-terminal"/>
</dbReference>
<dbReference type="SMART" id="SM00320">
    <property type="entry name" value="WD40"/>
    <property type="match status" value="6"/>
</dbReference>
<evidence type="ECO:0000256" key="3">
    <source>
        <dbReference type="ARBA" id="ARBA00022574"/>
    </source>
</evidence>
<feature type="repeat" description="WD" evidence="8">
    <location>
        <begin position="101"/>
        <end position="142"/>
    </location>
</feature>
<dbReference type="GO" id="GO:0005813">
    <property type="term" value="C:centrosome"/>
    <property type="evidence" value="ECO:0007669"/>
    <property type="project" value="UniProtKB-SubCell"/>
</dbReference>
<evidence type="ECO:0000259" key="10">
    <source>
        <dbReference type="Pfam" id="PF13925"/>
    </source>
</evidence>
<evidence type="ECO:0000256" key="4">
    <source>
        <dbReference type="ARBA" id="ARBA00022701"/>
    </source>
</evidence>
<dbReference type="InterPro" id="IPR036322">
    <property type="entry name" value="WD40_repeat_dom_sf"/>
</dbReference>
<evidence type="ECO:0000256" key="6">
    <source>
        <dbReference type="ARBA" id="ARBA00023212"/>
    </source>
</evidence>
<dbReference type="GO" id="GO:0051301">
    <property type="term" value="P:cell division"/>
    <property type="evidence" value="ECO:0007669"/>
    <property type="project" value="UniProtKB-KW"/>
</dbReference>
<gene>
    <name evidence="7" type="primary">KATNB1</name>
    <name evidence="11" type="ORF">LOD99_665</name>
</gene>
<dbReference type="Pfam" id="PF13925">
    <property type="entry name" value="Katanin_con80"/>
    <property type="match status" value="1"/>
</dbReference>
<keyword evidence="7" id="KW-0132">Cell division</keyword>
<evidence type="ECO:0000256" key="7">
    <source>
        <dbReference type="HAMAP-Rule" id="MF_03022"/>
    </source>
</evidence>
<evidence type="ECO:0000313" key="11">
    <source>
        <dbReference type="EMBL" id="KAI6654266.1"/>
    </source>
</evidence>
<comment type="similarity">
    <text evidence="7">Belongs to the WD repeat KATNB1 family.</text>
</comment>
<dbReference type="EMBL" id="JAKMXF010000222">
    <property type="protein sequence ID" value="KAI6654266.1"/>
    <property type="molecule type" value="Genomic_DNA"/>
</dbReference>
<dbReference type="PROSITE" id="PS50294">
    <property type="entry name" value="WD_REPEATS_REGION"/>
    <property type="match status" value="4"/>
</dbReference>
<proteinExistence type="inferred from homology"/>
<feature type="repeat" description="WD" evidence="8">
    <location>
        <begin position="143"/>
        <end position="184"/>
    </location>
</feature>
<dbReference type="Gene3D" id="2.130.10.10">
    <property type="entry name" value="YVTN repeat-like/Quinoprotein amine dehydrogenase"/>
    <property type="match status" value="2"/>
</dbReference>
<dbReference type="FunFam" id="2.130.10.10:FF:000462">
    <property type="entry name" value="Katanin p80 WD40 repeat-containing subunit B1"/>
    <property type="match status" value="1"/>
</dbReference>
<dbReference type="GO" id="GO:0008352">
    <property type="term" value="C:katanin complex"/>
    <property type="evidence" value="ECO:0007669"/>
    <property type="project" value="InterPro"/>
</dbReference>
<evidence type="ECO:0000256" key="9">
    <source>
        <dbReference type="SAM" id="MobiDB-lite"/>
    </source>
</evidence>
<keyword evidence="7" id="KW-0131">Cell cycle</keyword>
<dbReference type="PRINTS" id="PR00320">
    <property type="entry name" value="GPROTEINBRPT"/>
</dbReference>